<dbReference type="GO" id="GO:0005769">
    <property type="term" value="C:early endosome"/>
    <property type="evidence" value="ECO:0007669"/>
    <property type="project" value="TreeGrafter"/>
</dbReference>
<keyword evidence="6" id="KW-1185">Reference proteome</keyword>
<comment type="similarity">
    <text evidence="1">Belongs to the ENTR1 family.</text>
</comment>
<name>A0A093GPG7_DRYPU</name>
<feature type="non-terminal residue" evidence="5">
    <location>
        <position position="1"/>
    </location>
</feature>
<dbReference type="GO" id="GO:0045724">
    <property type="term" value="P:positive regulation of cilium assembly"/>
    <property type="evidence" value="ECO:0007669"/>
    <property type="project" value="TreeGrafter"/>
</dbReference>
<evidence type="ECO:0000256" key="3">
    <source>
        <dbReference type="ARBA" id="ARBA00023054"/>
    </source>
</evidence>
<dbReference type="STRING" id="118200.A0A093GPG7"/>
<dbReference type="Gene3D" id="1.20.5.170">
    <property type="match status" value="1"/>
</dbReference>
<feature type="non-terminal residue" evidence="5">
    <location>
        <position position="157"/>
    </location>
</feature>
<evidence type="ECO:0000313" key="6">
    <source>
        <dbReference type="Proteomes" id="UP000053875"/>
    </source>
</evidence>
<dbReference type="Proteomes" id="UP000053875">
    <property type="component" value="Unassembled WGS sequence"/>
</dbReference>
<dbReference type="GO" id="GO:0032465">
    <property type="term" value="P:regulation of cytokinesis"/>
    <property type="evidence" value="ECO:0007669"/>
    <property type="project" value="TreeGrafter"/>
</dbReference>
<accession>A0A093GPG7</accession>
<dbReference type="GO" id="GO:1903566">
    <property type="term" value="P:positive regulation of protein localization to cilium"/>
    <property type="evidence" value="ECO:0007669"/>
    <property type="project" value="TreeGrafter"/>
</dbReference>
<gene>
    <name evidence="5" type="ORF">N307_05110</name>
</gene>
<evidence type="ECO:0000313" key="5">
    <source>
        <dbReference type="EMBL" id="KFV68882.1"/>
    </source>
</evidence>
<evidence type="ECO:0000256" key="2">
    <source>
        <dbReference type="ARBA" id="ARBA00016007"/>
    </source>
</evidence>
<dbReference type="PANTHER" id="PTHR31259">
    <property type="entry name" value="ENDOSOME-ASSOCIATED TRAFFICKING REGULATOR 1"/>
    <property type="match status" value="1"/>
</dbReference>
<reference evidence="5 6" key="1">
    <citation type="submission" date="2014-04" db="EMBL/GenBank/DDBJ databases">
        <title>Genome evolution of avian class.</title>
        <authorList>
            <person name="Zhang G."/>
            <person name="Li C."/>
        </authorList>
    </citation>
    <scope>NUCLEOTIDE SEQUENCE [LARGE SCALE GENOMIC DNA]</scope>
    <source>
        <strain evidence="5">BGI_N307</strain>
    </source>
</reference>
<evidence type="ECO:0000256" key="1">
    <source>
        <dbReference type="ARBA" id="ARBA00007791"/>
    </source>
</evidence>
<dbReference type="GO" id="GO:0030496">
    <property type="term" value="C:midbody"/>
    <property type="evidence" value="ECO:0007669"/>
    <property type="project" value="TreeGrafter"/>
</dbReference>
<dbReference type="InterPro" id="IPR026757">
    <property type="entry name" value="ENTR1"/>
</dbReference>
<dbReference type="GO" id="GO:0005813">
    <property type="term" value="C:centrosome"/>
    <property type="evidence" value="ECO:0007669"/>
    <property type="project" value="TreeGrafter"/>
</dbReference>
<dbReference type="EMBL" id="KL216282">
    <property type="protein sequence ID" value="KFV68882.1"/>
    <property type="molecule type" value="Genomic_DNA"/>
</dbReference>
<evidence type="ECO:0000256" key="4">
    <source>
        <dbReference type="SAM" id="Coils"/>
    </source>
</evidence>
<dbReference type="PANTHER" id="PTHR31259:SF3">
    <property type="entry name" value="ENDOSOME-ASSOCIATED-TRAFFICKING REGULATOR 1"/>
    <property type="match status" value="1"/>
</dbReference>
<protein>
    <recommendedName>
        <fullName evidence="2">Endosome-associated-trafficking regulator 1</fullName>
    </recommendedName>
</protein>
<dbReference type="AlphaFoldDB" id="A0A093GPG7"/>
<keyword evidence="3 4" id="KW-0175">Coiled coil</keyword>
<proteinExistence type="inferred from homology"/>
<dbReference type="GO" id="GO:0055037">
    <property type="term" value="C:recycling endosome"/>
    <property type="evidence" value="ECO:0007669"/>
    <property type="project" value="TreeGrafter"/>
</dbReference>
<dbReference type="GO" id="GO:0036064">
    <property type="term" value="C:ciliary basal body"/>
    <property type="evidence" value="ECO:0007669"/>
    <property type="project" value="TreeGrafter"/>
</dbReference>
<feature type="coiled-coil region" evidence="4">
    <location>
        <begin position="62"/>
        <end position="103"/>
    </location>
</feature>
<sequence>AYDVLRAENTMLRRVIGNLQSSLERQICMVQNLEKHLRASLAKEESKAQELQYFVQQSEQTLHLMTQRALEAESNVEKLKEEISALQGELQSSKAENENLKAGQTMDMGAVKCNIDFALQNLHKVITGANWSIRQLASGAESLCFVAEVLKSTGRIS</sequence>
<organism evidence="5 6">
    <name type="scientific">Dryobates pubescens</name>
    <name type="common">Downy woodpecker</name>
    <name type="synonym">Picoides pubescens</name>
    <dbReference type="NCBI Taxonomy" id="118200"/>
    <lineage>
        <taxon>Eukaryota</taxon>
        <taxon>Metazoa</taxon>
        <taxon>Chordata</taxon>
        <taxon>Craniata</taxon>
        <taxon>Vertebrata</taxon>
        <taxon>Euteleostomi</taxon>
        <taxon>Archelosauria</taxon>
        <taxon>Archosauria</taxon>
        <taxon>Dinosauria</taxon>
        <taxon>Saurischia</taxon>
        <taxon>Theropoda</taxon>
        <taxon>Coelurosauria</taxon>
        <taxon>Aves</taxon>
        <taxon>Neognathae</taxon>
        <taxon>Neoaves</taxon>
        <taxon>Telluraves</taxon>
        <taxon>Coraciimorphae</taxon>
        <taxon>Piciformes</taxon>
        <taxon>Picidae</taxon>
        <taxon>Dryobates</taxon>
    </lineage>
</organism>